<dbReference type="Proteomes" id="UP000823749">
    <property type="component" value="Chromosome 11"/>
</dbReference>
<keyword evidence="1" id="KW-1133">Transmembrane helix</keyword>
<proteinExistence type="predicted"/>
<keyword evidence="3" id="KW-1185">Reference proteome</keyword>
<dbReference type="EMBL" id="JACTNZ010000011">
    <property type="protein sequence ID" value="KAG5525400.1"/>
    <property type="molecule type" value="Genomic_DNA"/>
</dbReference>
<feature type="transmembrane region" description="Helical" evidence="1">
    <location>
        <begin position="20"/>
        <end position="46"/>
    </location>
</feature>
<keyword evidence="1" id="KW-0472">Membrane</keyword>
<reference evidence="2" key="1">
    <citation type="submission" date="2020-08" db="EMBL/GenBank/DDBJ databases">
        <title>Plant Genome Project.</title>
        <authorList>
            <person name="Zhang R.-G."/>
        </authorList>
    </citation>
    <scope>NUCLEOTIDE SEQUENCE</scope>
    <source>
        <strain evidence="2">WSP0</strain>
        <tissue evidence="2">Leaf</tissue>
    </source>
</reference>
<dbReference type="AlphaFoldDB" id="A0AAV6IC07"/>
<comment type="caution">
    <text evidence="2">The sequence shown here is derived from an EMBL/GenBank/DDBJ whole genome shotgun (WGS) entry which is preliminary data.</text>
</comment>
<name>A0AAV6IC07_9ERIC</name>
<evidence type="ECO:0000313" key="2">
    <source>
        <dbReference type="EMBL" id="KAG5525400.1"/>
    </source>
</evidence>
<accession>A0AAV6IC07</accession>
<organism evidence="2 3">
    <name type="scientific">Rhododendron griersonianum</name>
    <dbReference type="NCBI Taxonomy" id="479676"/>
    <lineage>
        <taxon>Eukaryota</taxon>
        <taxon>Viridiplantae</taxon>
        <taxon>Streptophyta</taxon>
        <taxon>Embryophyta</taxon>
        <taxon>Tracheophyta</taxon>
        <taxon>Spermatophyta</taxon>
        <taxon>Magnoliopsida</taxon>
        <taxon>eudicotyledons</taxon>
        <taxon>Gunneridae</taxon>
        <taxon>Pentapetalae</taxon>
        <taxon>asterids</taxon>
        <taxon>Ericales</taxon>
        <taxon>Ericaceae</taxon>
        <taxon>Ericoideae</taxon>
        <taxon>Rhodoreae</taxon>
        <taxon>Rhododendron</taxon>
    </lineage>
</organism>
<evidence type="ECO:0000256" key="1">
    <source>
        <dbReference type="SAM" id="Phobius"/>
    </source>
</evidence>
<gene>
    <name evidence="2" type="ORF">RHGRI_031903</name>
</gene>
<sequence length="86" mass="9789">MWLFWFGHSVAHSFNHGVAYMGSLLVLLSYLLWFFGVSLLLLILLVKVPLPFVSCWSCLSFYTSVGHAYKMNKRSDADCRGQIVAQ</sequence>
<protein>
    <submittedName>
        <fullName evidence="2">Uncharacterized protein</fullName>
    </submittedName>
</protein>
<keyword evidence="1" id="KW-0812">Transmembrane</keyword>
<evidence type="ECO:0000313" key="3">
    <source>
        <dbReference type="Proteomes" id="UP000823749"/>
    </source>
</evidence>